<evidence type="ECO:0000256" key="1">
    <source>
        <dbReference type="SAM" id="MobiDB-lite"/>
    </source>
</evidence>
<organism evidence="5 6">
    <name type="scientific">Acinetobacter radioresistens</name>
    <dbReference type="NCBI Taxonomy" id="40216"/>
    <lineage>
        <taxon>Bacteria</taxon>
        <taxon>Pseudomonadati</taxon>
        <taxon>Pseudomonadota</taxon>
        <taxon>Gammaproteobacteria</taxon>
        <taxon>Moraxellales</taxon>
        <taxon>Moraxellaceae</taxon>
        <taxon>Acinetobacter</taxon>
    </lineage>
</organism>
<dbReference type="InterPro" id="IPR007863">
    <property type="entry name" value="Peptidase_M16_C"/>
</dbReference>
<proteinExistence type="predicted"/>
<dbReference type="EMBL" id="VFBM01000025">
    <property type="protein sequence ID" value="TNX85338.1"/>
    <property type="molecule type" value="Genomic_DNA"/>
</dbReference>
<dbReference type="Pfam" id="PF05193">
    <property type="entry name" value="Peptidase_M16_C"/>
    <property type="match status" value="1"/>
</dbReference>
<evidence type="ECO:0000259" key="3">
    <source>
        <dbReference type="Pfam" id="PF00675"/>
    </source>
</evidence>
<keyword evidence="2" id="KW-0732">Signal</keyword>
<dbReference type="RefSeq" id="WP_005020152.1">
    <property type="nucleotide sequence ID" value="NZ_BKHE01000087.1"/>
</dbReference>
<dbReference type="Proteomes" id="UP000314285">
    <property type="component" value="Unassembled WGS sequence"/>
</dbReference>
<feature type="region of interest" description="Disordered" evidence="1">
    <location>
        <begin position="492"/>
        <end position="525"/>
    </location>
</feature>
<evidence type="ECO:0000256" key="2">
    <source>
        <dbReference type="SAM" id="SignalP"/>
    </source>
</evidence>
<evidence type="ECO:0000259" key="4">
    <source>
        <dbReference type="Pfam" id="PF05193"/>
    </source>
</evidence>
<feature type="signal peptide" evidence="2">
    <location>
        <begin position="1"/>
        <end position="21"/>
    </location>
</feature>
<protein>
    <submittedName>
        <fullName evidence="5">Insulinase family protein</fullName>
    </submittedName>
</protein>
<dbReference type="SUPFAM" id="SSF63411">
    <property type="entry name" value="LuxS/MPP-like metallohydrolase"/>
    <property type="match status" value="2"/>
</dbReference>
<feature type="compositionally biased region" description="Polar residues" evidence="1">
    <location>
        <begin position="513"/>
        <end position="525"/>
    </location>
</feature>
<feature type="chain" id="PRO_5043624260" evidence="2">
    <location>
        <begin position="22"/>
        <end position="525"/>
    </location>
</feature>
<dbReference type="STRING" id="40216.GCA_001917365_01950"/>
<evidence type="ECO:0000313" key="6">
    <source>
        <dbReference type="Proteomes" id="UP000314285"/>
    </source>
</evidence>
<gene>
    <name evidence="5" type="ORF">FHY67_15105</name>
</gene>
<dbReference type="Gene3D" id="3.30.830.10">
    <property type="entry name" value="Metalloenzyme, LuxS/M16 peptidase-like"/>
    <property type="match status" value="2"/>
</dbReference>
<name>A0A2T1IWL7_ACIRA</name>
<comment type="caution">
    <text evidence="5">The sequence shown here is derived from an EMBL/GenBank/DDBJ whole genome shotgun (WGS) entry which is preliminary data.</text>
</comment>
<dbReference type="InterPro" id="IPR011249">
    <property type="entry name" value="Metalloenz_LuxS/M16"/>
</dbReference>
<dbReference type="Pfam" id="PF00675">
    <property type="entry name" value="Peptidase_M16"/>
    <property type="match status" value="1"/>
</dbReference>
<dbReference type="GO" id="GO:0046872">
    <property type="term" value="F:metal ion binding"/>
    <property type="evidence" value="ECO:0007669"/>
    <property type="project" value="InterPro"/>
</dbReference>
<dbReference type="InterPro" id="IPR011765">
    <property type="entry name" value="Pept_M16_N"/>
</dbReference>
<accession>A0A2T1IWL7</accession>
<reference evidence="5 6" key="1">
    <citation type="submission" date="2019-06" db="EMBL/GenBank/DDBJ databases">
        <title>Genome of Acinetobacter radioresistens APH1, a phenol degrading strain.</title>
        <authorList>
            <person name="Liu Y."/>
        </authorList>
    </citation>
    <scope>NUCLEOTIDE SEQUENCE [LARGE SCALE GENOMIC DNA]</scope>
    <source>
        <strain evidence="5 6">APH1</strain>
    </source>
</reference>
<dbReference type="AlphaFoldDB" id="A0A2T1IWL7"/>
<evidence type="ECO:0000313" key="5">
    <source>
        <dbReference type="EMBL" id="TNX85338.1"/>
    </source>
</evidence>
<dbReference type="PANTHER" id="PTHR11851">
    <property type="entry name" value="METALLOPROTEASE"/>
    <property type="match status" value="1"/>
</dbReference>
<feature type="domain" description="Peptidase M16 N-terminal" evidence="3">
    <location>
        <begin position="83"/>
        <end position="219"/>
    </location>
</feature>
<dbReference type="InterPro" id="IPR050361">
    <property type="entry name" value="MPP/UQCRC_Complex"/>
</dbReference>
<dbReference type="PANTHER" id="PTHR11851:SF224">
    <property type="entry name" value="PROCESSING PROTEASE"/>
    <property type="match status" value="1"/>
</dbReference>
<sequence length="525" mass="58440">MIHLRMPLLMASLSLSLSAIAEVNLQEADFEQDNSKLYSLSTLQSLRSISKKQEYQAPYVHDLTNRYKVRSLFVESQDLPIIDIQLTFNAGSARDESIEKGLYGLANMTANLLDEGTEFYTAQEVANTFERLGAQFSINAYRDMFIVRLRVLSDPKKLEPALAMMIHLLNHSSFNNSGIKLILNNTQAGQKQVQENPGRMRDVRFYRSLYGTHPYAEPTPGTQRSISKITTKHLRAFRDTFLVAQNMNIAITGKLNQREALKLSERIAGNLPQGQRAPTLPVPEEHNGFNIQHIPFNSSQAHVSMGQLGITRFDPDRLALEVANQMLGGSGFNSLLMRELRVKRGYTYGAYSTINSTQARGVFNISYSTRQDQLLDSIRVAHKTLLDFVQQPLDQKQLEETKAGILRAFPMNFSSNASMNAQLGAIGFYGLPANYLTQYSKQLANLTTKDVEKAVKLHLNPENLTLVIVSETLDKQAIQSILEQNLNSQITSPAASKPIPSANPLPPVPDNASPVSVQTDTPASI</sequence>
<feature type="domain" description="Peptidase M16 C-terminal" evidence="4">
    <location>
        <begin position="228"/>
        <end position="403"/>
    </location>
</feature>